<protein>
    <submittedName>
        <fullName evidence="2">Uncharacterized protein</fullName>
    </submittedName>
</protein>
<dbReference type="Proteomes" id="UP000006643">
    <property type="component" value="Unassembled WGS sequence"/>
</dbReference>
<organism evidence="2 3">
    <name type="scientific">Phytophthora infestans (strain T30-4)</name>
    <name type="common">Potato late blight agent</name>
    <dbReference type="NCBI Taxonomy" id="403677"/>
    <lineage>
        <taxon>Eukaryota</taxon>
        <taxon>Sar</taxon>
        <taxon>Stramenopiles</taxon>
        <taxon>Oomycota</taxon>
        <taxon>Peronosporomycetes</taxon>
        <taxon>Peronosporales</taxon>
        <taxon>Peronosporaceae</taxon>
        <taxon>Phytophthora</taxon>
    </lineage>
</organism>
<proteinExistence type="predicted"/>
<dbReference type="EMBL" id="DS028170">
    <property type="protein sequence ID" value="EEY66770.1"/>
    <property type="molecule type" value="Genomic_DNA"/>
</dbReference>
<dbReference type="AlphaFoldDB" id="D0NVT9"/>
<dbReference type="eggNOG" id="ENOG502RGHJ">
    <property type="taxonomic scope" value="Eukaryota"/>
</dbReference>
<dbReference type="HOGENOM" id="CLU_1206842_0_0_1"/>
<accession>D0NVT9</accession>
<dbReference type="PANTHER" id="PTHR47150:SF5">
    <property type="entry name" value="OS07G0546750 PROTEIN"/>
    <property type="match status" value="1"/>
</dbReference>
<dbReference type="GeneID" id="9464739"/>
<dbReference type="OMA" id="ARMRINT"/>
<evidence type="ECO:0000313" key="3">
    <source>
        <dbReference type="Proteomes" id="UP000006643"/>
    </source>
</evidence>
<dbReference type="VEuPathDB" id="FungiDB:PITG_17331"/>
<keyword evidence="3" id="KW-1185">Reference proteome</keyword>
<name>D0NVT9_PHYIT</name>
<dbReference type="KEGG" id="pif:PITG_17331"/>
<sequence>MDDDSEEEYYFTYMLPEGGVDNTSAVRGKHGGSTKGRRANKERDREMWGERLMSDYFNDNPVYDDDDFRRRFRMRRNLFELITIALVEDEECSYFVQRSDATGRAGFLPEQKVTCALRMLAYGASADQLDELIRMAESTVLETLKLFCKNIIRLFGPEYLRKPTKDDLKILLAENAERGFPVSVRPKATSVDVTLPSRKPLAKTLNAHLEYYNNAFEFLPCPVNYGVSMQ</sequence>
<reference evidence="3" key="1">
    <citation type="journal article" date="2009" name="Nature">
        <title>Genome sequence and analysis of the Irish potato famine pathogen Phytophthora infestans.</title>
        <authorList>
            <consortium name="The Broad Institute Genome Sequencing Platform"/>
            <person name="Haas B.J."/>
            <person name="Kamoun S."/>
            <person name="Zody M.C."/>
            <person name="Jiang R.H."/>
            <person name="Handsaker R.E."/>
            <person name="Cano L.M."/>
            <person name="Grabherr M."/>
            <person name="Kodira C.D."/>
            <person name="Raffaele S."/>
            <person name="Torto-Alalibo T."/>
            <person name="Bozkurt T.O."/>
            <person name="Ah-Fong A.M."/>
            <person name="Alvarado L."/>
            <person name="Anderson V.L."/>
            <person name="Armstrong M.R."/>
            <person name="Avrova A."/>
            <person name="Baxter L."/>
            <person name="Beynon J."/>
            <person name="Boevink P.C."/>
            <person name="Bollmann S.R."/>
            <person name="Bos J.I."/>
            <person name="Bulone V."/>
            <person name="Cai G."/>
            <person name="Cakir C."/>
            <person name="Carrington J.C."/>
            <person name="Chawner M."/>
            <person name="Conti L."/>
            <person name="Costanzo S."/>
            <person name="Ewan R."/>
            <person name="Fahlgren N."/>
            <person name="Fischbach M.A."/>
            <person name="Fugelstad J."/>
            <person name="Gilroy E.M."/>
            <person name="Gnerre S."/>
            <person name="Green P.J."/>
            <person name="Grenville-Briggs L.J."/>
            <person name="Griffith J."/>
            <person name="Grunwald N.J."/>
            <person name="Horn K."/>
            <person name="Horner N.R."/>
            <person name="Hu C.H."/>
            <person name="Huitema E."/>
            <person name="Jeong D.H."/>
            <person name="Jones A.M."/>
            <person name="Jones J.D."/>
            <person name="Jones R.W."/>
            <person name="Karlsson E.K."/>
            <person name="Kunjeti S.G."/>
            <person name="Lamour K."/>
            <person name="Liu Z."/>
            <person name="Ma L."/>
            <person name="Maclean D."/>
            <person name="Chibucos M.C."/>
            <person name="McDonald H."/>
            <person name="McWalters J."/>
            <person name="Meijer H.J."/>
            <person name="Morgan W."/>
            <person name="Morris P.F."/>
            <person name="Munro C.A."/>
            <person name="O'Neill K."/>
            <person name="Ospina-Giraldo M."/>
            <person name="Pinzon A."/>
            <person name="Pritchard L."/>
            <person name="Ramsahoye B."/>
            <person name="Ren Q."/>
            <person name="Restrepo S."/>
            <person name="Roy S."/>
            <person name="Sadanandom A."/>
            <person name="Savidor A."/>
            <person name="Schornack S."/>
            <person name="Schwartz D.C."/>
            <person name="Schumann U.D."/>
            <person name="Schwessinger B."/>
            <person name="Seyer L."/>
            <person name="Sharpe T."/>
            <person name="Silvar C."/>
            <person name="Song J."/>
            <person name="Studholme D.J."/>
            <person name="Sykes S."/>
            <person name="Thines M."/>
            <person name="van de Vondervoort P.J."/>
            <person name="Phuntumart V."/>
            <person name="Wawra S."/>
            <person name="Weide R."/>
            <person name="Win J."/>
            <person name="Young C."/>
            <person name="Zhou S."/>
            <person name="Fry W."/>
            <person name="Meyers B.C."/>
            <person name="van West P."/>
            <person name="Ristaino J."/>
            <person name="Govers F."/>
            <person name="Birch P.R."/>
            <person name="Whisson S.C."/>
            <person name="Judelson H.S."/>
            <person name="Nusbaum C."/>
        </authorList>
    </citation>
    <scope>NUCLEOTIDE SEQUENCE [LARGE SCALE GENOMIC DNA]</scope>
    <source>
        <strain evidence="3">T30-4</strain>
    </source>
</reference>
<dbReference type="STRING" id="403677.D0NVT9"/>
<dbReference type="OrthoDB" id="127342at2759"/>
<feature type="region of interest" description="Disordered" evidence="1">
    <location>
        <begin position="22"/>
        <end position="44"/>
    </location>
</feature>
<dbReference type="RefSeq" id="XP_002896835.1">
    <property type="nucleotide sequence ID" value="XM_002896789.1"/>
</dbReference>
<evidence type="ECO:0000313" key="2">
    <source>
        <dbReference type="EMBL" id="EEY66770.1"/>
    </source>
</evidence>
<dbReference type="PANTHER" id="PTHR47150">
    <property type="entry name" value="OS12G0169200 PROTEIN"/>
    <property type="match status" value="1"/>
</dbReference>
<feature type="compositionally biased region" description="Basic residues" evidence="1">
    <location>
        <begin position="27"/>
        <end position="38"/>
    </location>
</feature>
<dbReference type="InParanoid" id="D0NVT9"/>
<evidence type="ECO:0000256" key="1">
    <source>
        <dbReference type="SAM" id="MobiDB-lite"/>
    </source>
</evidence>
<gene>
    <name evidence="2" type="ORF">PITG_17331</name>
</gene>